<gene>
    <name evidence="2" type="ORF">ACFFRH_16935</name>
</gene>
<proteinExistence type="predicted"/>
<keyword evidence="1" id="KW-0472">Membrane</keyword>
<feature type="transmembrane region" description="Helical" evidence="1">
    <location>
        <begin position="81"/>
        <end position="102"/>
    </location>
</feature>
<dbReference type="EMBL" id="JBHMBS010000007">
    <property type="protein sequence ID" value="MFB9677164.1"/>
    <property type="molecule type" value="Genomic_DNA"/>
</dbReference>
<dbReference type="RefSeq" id="WP_344746304.1">
    <property type="nucleotide sequence ID" value="NZ_BAAAWW010000090.1"/>
</dbReference>
<dbReference type="Pfam" id="PF19700">
    <property type="entry name" value="DUF6198"/>
    <property type="match status" value="1"/>
</dbReference>
<dbReference type="PANTHER" id="PTHR40078:SF1">
    <property type="entry name" value="INTEGRAL MEMBRANE PROTEIN"/>
    <property type="match status" value="1"/>
</dbReference>
<evidence type="ECO:0000256" key="1">
    <source>
        <dbReference type="SAM" id="Phobius"/>
    </source>
</evidence>
<keyword evidence="1" id="KW-1133">Transmembrane helix</keyword>
<comment type="caution">
    <text evidence="2">The sequence shown here is derived from an EMBL/GenBank/DDBJ whole genome shotgun (WGS) entry which is preliminary data.</text>
</comment>
<dbReference type="Proteomes" id="UP001589610">
    <property type="component" value="Unassembled WGS sequence"/>
</dbReference>
<feature type="transmembrane region" description="Helical" evidence="1">
    <location>
        <begin position="158"/>
        <end position="186"/>
    </location>
</feature>
<reference evidence="2 3" key="1">
    <citation type="submission" date="2024-09" db="EMBL/GenBank/DDBJ databases">
        <authorList>
            <person name="Sun Q."/>
            <person name="Mori K."/>
        </authorList>
    </citation>
    <scope>NUCLEOTIDE SEQUENCE [LARGE SCALE GENOMIC DNA]</scope>
    <source>
        <strain evidence="2 3">JCM 3028</strain>
    </source>
</reference>
<name>A0ABV5TDK0_9ACTN</name>
<feature type="transmembrane region" description="Helical" evidence="1">
    <location>
        <begin position="54"/>
        <end position="74"/>
    </location>
</feature>
<accession>A0ABV5TDK0</accession>
<organism evidence="2 3">
    <name type="scientific">Streptosporangium vulgare</name>
    <dbReference type="NCBI Taxonomy" id="46190"/>
    <lineage>
        <taxon>Bacteria</taxon>
        <taxon>Bacillati</taxon>
        <taxon>Actinomycetota</taxon>
        <taxon>Actinomycetes</taxon>
        <taxon>Streptosporangiales</taxon>
        <taxon>Streptosporangiaceae</taxon>
        <taxon>Streptosporangium</taxon>
    </lineage>
</organism>
<keyword evidence="3" id="KW-1185">Reference proteome</keyword>
<dbReference type="PANTHER" id="PTHR40078">
    <property type="entry name" value="INTEGRAL MEMBRANE PROTEIN-RELATED"/>
    <property type="match status" value="1"/>
</dbReference>
<protein>
    <submittedName>
        <fullName evidence="2">YitT family protein</fullName>
    </submittedName>
</protein>
<evidence type="ECO:0000313" key="3">
    <source>
        <dbReference type="Proteomes" id="UP001589610"/>
    </source>
</evidence>
<keyword evidence="1" id="KW-0812">Transmembrane</keyword>
<sequence>MSELSLPALVSLPNRLTRLYAGLALYGVGVALQIESRLGGSPWDVFHQGLSIHMGLSIGTWIIIVGALVMLLWIPLRQRPGVGTLSNVVFLGLFADAAMWLLPAPDALAARWTYLLLGVVVTGAATGLYIGAGLGPGPRDGLMTGLNRLGLSIRAARTVIEVTVLAAGWLLGGTVGVGTLVFALAIGPLSQFFMPRTKPGAQFLPRPPWITRRH</sequence>
<evidence type="ECO:0000313" key="2">
    <source>
        <dbReference type="EMBL" id="MFB9677164.1"/>
    </source>
</evidence>
<dbReference type="InterPro" id="IPR038750">
    <property type="entry name" value="YczE/YyaS-like"/>
</dbReference>
<feature type="transmembrane region" description="Helical" evidence="1">
    <location>
        <begin position="114"/>
        <end position="137"/>
    </location>
</feature>